<feature type="signal peptide" evidence="3">
    <location>
        <begin position="1"/>
        <end position="27"/>
    </location>
</feature>
<keyword evidence="5" id="KW-1185">Reference proteome</keyword>
<feature type="coiled-coil region" evidence="1">
    <location>
        <begin position="121"/>
        <end position="155"/>
    </location>
</feature>
<keyword evidence="1" id="KW-0175">Coiled coil</keyword>
<comment type="caution">
    <text evidence="4">The sequence shown here is derived from an EMBL/GenBank/DDBJ whole genome shotgun (WGS) entry which is preliminary data.</text>
</comment>
<feature type="region of interest" description="Disordered" evidence="2">
    <location>
        <begin position="68"/>
        <end position="94"/>
    </location>
</feature>
<organism evidence="4 5">
    <name type="scientific">Sphaerotilus uruguayifluvii</name>
    <dbReference type="NCBI Taxonomy" id="2735897"/>
    <lineage>
        <taxon>Bacteria</taxon>
        <taxon>Pseudomonadati</taxon>
        <taxon>Pseudomonadota</taxon>
        <taxon>Betaproteobacteria</taxon>
        <taxon>Burkholderiales</taxon>
        <taxon>Sphaerotilaceae</taxon>
        <taxon>Sphaerotilus</taxon>
    </lineage>
</organism>
<name>A0ABX2FZI8_9BURK</name>
<evidence type="ECO:0000313" key="4">
    <source>
        <dbReference type="EMBL" id="NRT54487.1"/>
    </source>
</evidence>
<gene>
    <name evidence="4" type="ORF">HNQ01_000194</name>
</gene>
<dbReference type="EMBL" id="JABSNM010000001">
    <property type="protein sequence ID" value="NRT54487.1"/>
    <property type="molecule type" value="Genomic_DNA"/>
</dbReference>
<evidence type="ECO:0000313" key="5">
    <source>
        <dbReference type="Proteomes" id="UP001516061"/>
    </source>
</evidence>
<sequence length="223" mass="25207">MSRAAARVPVGLVLAAALGAVALPARADIYSCVNARGQRLTADRPIAECMDREQQVRGADGSVRRILPPSMTADERSAAEVRRRRDQQAEDARREAVRLDRNLLNRYPDEERHRQAREEALEPLRHALAASEKRLDELERERRQLREEGEFYKGREMPPALRQKFDQNEAATQVQKDVMQHHKAEMRRISQILDQELARLRQLWAGAAPGSLAAPSPAPTAAR</sequence>
<evidence type="ECO:0000256" key="1">
    <source>
        <dbReference type="SAM" id="Coils"/>
    </source>
</evidence>
<feature type="chain" id="PRO_5045500656" evidence="3">
    <location>
        <begin position="28"/>
        <end position="223"/>
    </location>
</feature>
<evidence type="ECO:0000256" key="3">
    <source>
        <dbReference type="SAM" id="SignalP"/>
    </source>
</evidence>
<dbReference type="RefSeq" id="WP_173803443.1">
    <property type="nucleotide sequence ID" value="NZ_JABSNM010000001.1"/>
</dbReference>
<keyword evidence="3" id="KW-0732">Signal</keyword>
<accession>A0ABX2FZI8</accession>
<reference evidence="4 5" key="1">
    <citation type="submission" date="2020-05" db="EMBL/GenBank/DDBJ databases">
        <title>Genomic Encyclopedia of Type Strains, Phase IV (KMG-V): Genome sequencing to study the core and pangenomes of soil and plant-associated prokaryotes.</title>
        <authorList>
            <person name="Whitman W."/>
        </authorList>
    </citation>
    <scope>NUCLEOTIDE SEQUENCE [LARGE SCALE GENOMIC DNA]</scope>
    <source>
        <strain evidence="4 5">C29</strain>
    </source>
</reference>
<proteinExistence type="predicted"/>
<feature type="compositionally biased region" description="Basic and acidic residues" evidence="2">
    <location>
        <begin position="73"/>
        <end position="94"/>
    </location>
</feature>
<dbReference type="Proteomes" id="UP001516061">
    <property type="component" value="Unassembled WGS sequence"/>
</dbReference>
<protein>
    <submittedName>
        <fullName evidence="4">Chromosome segregation ATPase</fullName>
    </submittedName>
</protein>
<evidence type="ECO:0000256" key="2">
    <source>
        <dbReference type="SAM" id="MobiDB-lite"/>
    </source>
</evidence>